<protein>
    <submittedName>
        <fullName evidence="4">AAA ATPase central domain protein</fullName>
    </submittedName>
</protein>
<dbReference type="PANTHER" id="PTHR23073">
    <property type="entry name" value="26S PROTEASOME REGULATORY SUBUNIT"/>
    <property type="match status" value="1"/>
</dbReference>
<dbReference type="Proteomes" id="UP000000852">
    <property type="component" value="Chromosome"/>
</dbReference>
<dbReference type="OrthoDB" id="7438987at2"/>
<keyword evidence="2" id="KW-0067">ATP-binding</keyword>
<dbReference type="InterPro" id="IPR003959">
    <property type="entry name" value="ATPase_AAA_core"/>
</dbReference>
<dbReference type="eggNOG" id="COG0464">
    <property type="taxonomic scope" value="Bacteria"/>
</dbReference>
<evidence type="ECO:0000313" key="5">
    <source>
        <dbReference type="Proteomes" id="UP000000852"/>
    </source>
</evidence>
<dbReference type="HOGENOM" id="CLU_1894227_0_0_10"/>
<evidence type="ECO:0000256" key="2">
    <source>
        <dbReference type="ARBA" id="ARBA00022840"/>
    </source>
</evidence>
<dbReference type="Gene3D" id="3.40.50.300">
    <property type="entry name" value="P-loop containing nucleotide triphosphate hydrolases"/>
    <property type="match status" value="1"/>
</dbReference>
<proteinExistence type="predicted"/>
<keyword evidence="1" id="KW-0547">Nucleotide-binding</keyword>
<dbReference type="SUPFAM" id="SSF52540">
    <property type="entry name" value="P-loop containing nucleoside triphosphate hydrolases"/>
    <property type="match status" value="1"/>
</dbReference>
<name>C6XU66_PEDHD</name>
<dbReference type="InterPro" id="IPR050221">
    <property type="entry name" value="26S_Proteasome_ATPase"/>
</dbReference>
<evidence type="ECO:0000313" key="4">
    <source>
        <dbReference type="EMBL" id="ACU05859.1"/>
    </source>
</evidence>
<reference evidence="4 5" key="1">
    <citation type="journal article" date="2009" name="Stand. Genomic Sci.">
        <title>Complete genome sequence of Pedobacter heparinus type strain (HIM 762-3).</title>
        <authorList>
            <person name="Han C."/>
            <person name="Spring S."/>
            <person name="Lapidus A."/>
            <person name="Del Rio T.G."/>
            <person name="Tice H."/>
            <person name="Copeland A."/>
            <person name="Cheng J.F."/>
            <person name="Lucas S."/>
            <person name="Chen F."/>
            <person name="Nolan M."/>
            <person name="Bruce D."/>
            <person name="Goodwin L."/>
            <person name="Pitluck S."/>
            <person name="Ivanova N."/>
            <person name="Mavromatis K."/>
            <person name="Mikhailova N."/>
            <person name="Pati A."/>
            <person name="Chen A."/>
            <person name="Palaniappan K."/>
            <person name="Land M."/>
            <person name="Hauser L."/>
            <person name="Chang Y.J."/>
            <person name="Jeffries C.C."/>
            <person name="Saunders E."/>
            <person name="Chertkov O."/>
            <person name="Brettin T."/>
            <person name="Goker M."/>
            <person name="Rohde M."/>
            <person name="Bristow J."/>
            <person name="Eisen J.A."/>
            <person name="Markowitz V."/>
            <person name="Hugenholtz P."/>
            <person name="Kyrpides N.C."/>
            <person name="Klenk H.P."/>
            <person name="Detter J.C."/>
        </authorList>
    </citation>
    <scope>NUCLEOTIDE SEQUENCE [LARGE SCALE GENOMIC DNA]</scope>
    <source>
        <strain evidence="5">ATCC 13125 / DSM 2366 / CIP 104194 / JCM 7457 / NBRC 12017 / NCIMB 9290 / NRRL B-14731 / HIM 762-3</strain>
    </source>
</reference>
<sequence length="134" mass="15301">MNFKINSNRILFHGPAGGEKKQTVALLGKELGREVHQVELSKVISKYIGETEKNLKRLFAEAEEKGWILFFDEADALFGKRTEIKDAHDKYANQEVSCLLQLMDTHKGMVILATKKKSNIDTAFVRRFNSVLKF</sequence>
<feature type="domain" description="ATPase AAA-type core" evidence="3">
    <location>
        <begin position="10"/>
        <end position="133"/>
    </location>
</feature>
<gene>
    <name evidence="4" type="ordered locus">Phep_3668</name>
</gene>
<evidence type="ECO:0000259" key="3">
    <source>
        <dbReference type="Pfam" id="PF00004"/>
    </source>
</evidence>
<dbReference type="KEGG" id="phe:Phep_3668"/>
<organism evidence="4 5">
    <name type="scientific">Pedobacter heparinus (strain ATCC 13125 / DSM 2366 / CIP 104194 / JCM 7457 / NBRC 12017 / NCIMB 9290 / NRRL B-14731 / HIM 762-3)</name>
    <dbReference type="NCBI Taxonomy" id="485917"/>
    <lineage>
        <taxon>Bacteria</taxon>
        <taxon>Pseudomonadati</taxon>
        <taxon>Bacteroidota</taxon>
        <taxon>Sphingobacteriia</taxon>
        <taxon>Sphingobacteriales</taxon>
        <taxon>Sphingobacteriaceae</taxon>
        <taxon>Pedobacter</taxon>
    </lineage>
</organism>
<dbReference type="AlphaFoldDB" id="C6XU66"/>
<dbReference type="EMBL" id="CP001681">
    <property type="protein sequence ID" value="ACU05859.1"/>
    <property type="molecule type" value="Genomic_DNA"/>
</dbReference>
<dbReference type="Pfam" id="PF00004">
    <property type="entry name" value="AAA"/>
    <property type="match status" value="1"/>
</dbReference>
<evidence type="ECO:0000256" key="1">
    <source>
        <dbReference type="ARBA" id="ARBA00022741"/>
    </source>
</evidence>
<keyword evidence="5" id="KW-1185">Reference proteome</keyword>
<accession>C6XU66</accession>
<dbReference type="CDD" id="cd19481">
    <property type="entry name" value="RecA-like_protease"/>
    <property type="match status" value="1"/>
</dbReference>
<dbReference type="GO" id="GO:0005524">
    <property type="term" value="F:ATP binding"/>
    <property type="evidence" value="ECO:0007669"/>
    <property type="project" value="UniProtKB-KW"/>
</dbReference>
<dbReference type="GO" id="GO:0016887">
    <property type="term" value="F:ATP hydrolysis activity"/>
    <property type="evidence" value="ECO:0007669"/>
    <property type="project" value="InterPro"/>
</dbReference>
<dbReference type="RefSeq" id="WP_015809468.1">
    <property type="nucleotide sequence ID" value="NC_013061.1"/>
</dbReference>
<dbReference type="STRING" id="485917.Phep_3668"/>
<dbReference type="InterPro" id="IPR027417">
    <property type="entry name" value="P-loop_NTPase"/>
</dbReference>